<evidence type="ECO:0000259" key="14">
    <source>
        <dbReference type="PROSITE" id="PS50157"/>
    </source>
</evidence>
<evidence type="ECO:0000313" key="16">
    <source>
        <dbReference type="EMBL" id="KAJ7303307.1"/>
    </source>
</evidence>
<dbReference type="PROSITE" id="PS00028">
    <property type="entry name" value="ZINC_FINGER_C2H2_1"/>
    <property type="match status" value="6"/>
</dbReference>
<protein>
    <submittedName>
        <fullName evidence="16">Uncharacterized protein</fullName>
    </submittedName>
</protein>
<keyword evidence="9" id="KW-0238">DNA-binding</keyword>
<dbReference type="FunFam" id="3.30.160.60:FF:000806">
    <property type="entry name" value="Zinc finger protein"/>
    <property type="match status" value="1"/>
</dbReference>
<dbReference type="OrthoDB" id="9033588at2759"/>
<dbReference type="GO" id="GO:0005634">
    <property type="term" value="C:nucleus"/>
    <property type="evidence" value="ECO:0007669"/>
    <property type="project" value="UniProtKB-SubCell"/>
</dbReference>
<dbReference type="Gene3D" id="6.10.140.140">
    <property type="match status" value="1"/>
</dbReference>
<feature type="domain" description="C2H2-type" evidence="14">
    <location>
        <begin position="220"/>
        <end position="247"/>
    </location>
</feature>
<proteinExistence type="inferred from homology"/>
<evidence type="ECO:0000256" key="7">
    <source>
        <dbReference type="ARBA" id="ARBA00022833"/>
    </source>
</evidence>
<dbReference type="CDD" id="cd07765">
    <property type="entry name" value="KRAB_A-box"/>
    <property type="match status" value="1"/>
</dbReference>
<dbReference type="GO" id="GO:0000978">
    <property type="term" value="F:RNA polymerase II cis-regulatory region sequence-specific DNA binding"/>
    <property type="evidence" value="ECO:0007669"/>
    <property type="project" value="TreeGrafter"/>
</dbReference>
<evidence type="ECO:0000256" key="6">
    <source>
        <dbReference type="ARBA" id="ARBA00022771"/>
    </source>
</evidence>
<keyword evidence="5" id="KW-0677">Repeat</keyword>
<dbReference type="SMART" id="SM00349">
    <property type="entry name" value="KRAB"/>
    <property type="match status" value="1"/>
</dbReference>
<feature type="domain" description="KRAB" evidence="15">
    <location>
        <begin position="8"/>
        <end position="86"/>
    </location>
</feature>
<evidence type="ECO:0000256" key="13">
    <source>
        <dbReference type="SAM" id="MobiDB-lite"/>
    </source>
</evidence>
<feature type="domain" description="C2H2-type" evidence="14">
    <location>
        <begin position="276"/>
        <end position="303"/>
    </location>
</feature>
<evidence type="ECO:0000256" key="11">
    <source>
        <dbReference type="ARBA" id="ARBA00023242"/>
    </source>
</evidence>
<dbReference type="PROSITE" id="PS50157">
    <property type="entry name" value="ZINC_FINGER_C2H2_2"/>
    <property type="match status" value="6"/>
</dbReference>
<comment type="subcellular location">
    <subcellularLocation>
        <location evidence="2">Nucleus</location>
    </subcellularLocation>
</comment>
<name>A0A9Q0X7D7_9SAUR</name>
<gene>
    <name evidence="16" type="ORF">JRQ81_012249</name>
</gene>
<evidence type="ECO:0000256" key="9">
    <source>
        <dbReference type="ARBA" id="ARBA00023125"/>
    </source>
</evidence>
<feature type="domain" description="C2H2-type" evidence="14">
    <location>
        <begin position="248"/>
        <end position="275"/>
    </location>
</feature>
<dbReference type="SUPFAM" id="SSF109640">
    <property type="entry name" value="KRAB domain (Kruppel-associated box)"/>
    <property type="match status" value="1"/>
</dbReference>
<evidence type="ECO:0000259" key="15">
    <source>
        <dbReference type="PROSITE" id="PS50805"/>
    </source>
</evidence>
<dbReference type="PANTHER" id="PTHR24404:SF100">
    <property type="entry name" value="ZINC FINGER PROTEIN 501"/>
    <property type="match status" value="1"/>
</dbReference>
<dbReference type="PANTHER" id="PTHR24404">
    <property type="entry name" value="ZINC FINGER PROTEIN"/>
    <property type="match status" value="1"/>
</dbReference>
<feature type="compositionally biased region" description="Basic and acidic residues" evidence="13">
    <location>
        <begin position="99"/>
        <end position="117"/>
    </location>
</feature>
<organism evidence="16 17">
    <name type="scientific">Phrynocephalus forsythii</name>
    <dbReference type="NCBI Taxonomy" id="171643"/>
    <lineage>
        <taxon>Eukaryota</taxon>
        <taxon>Metazoa</taxon>
        <taxon>Chordata</taxon>
        <taxon>Craniata</taxon>
        <taxon>Vertebrata</taxon>
        <taxon>Euteleostomi</taxon>
        <taxon>Lepidosauria</taxon>
        <taxon>Squamata</taxon>
        <taxon>Bifurcata</taxon>
        <taxon>Unidentata</taxon>
        <taxon>Episquamata</taxon>
        <taxon>Toxicofera</taxon>
        <taxon>Iguania</taxon>
        <taxon>Acrodonta</taxon>
        <taxon>Agamidae</taxon>
        <taxon>Agaminae</taxon>
        <taxon>Phrynocephalus</taxon>
    </lineage>
</organism>
<dbReference type="InterPro" id="IPR001909">
    <property type="entry name" value="KRAB"/>
</dbReference>
<dbReference type="FunFam" id="3.30.160.60:FF:000367">
    <property type="entry name" value="Zinc finger protein 572"/>
    <property type="match status" value="1"/>
</dbReference>
<dbReference type="GO" id="GO:0003700">
    <property type="term" value="F:DNA-binding transcription factor activity"/>
    <property type="evidence" value="ECO:0007669"/>
    <property type="project" value="TreeGrafter"/>
</dbReference>
<dbReference type="InterPro" id="IPR036236">
    <property type="entry name" value="Znf_C2H2_sf"/>
</dbReference>
<keyword evidence="7" id="KW-0862">Zinc</keyword>
<dbReference type="Pfam" id="PF00096">
    <property type="entry name" value="zf-C2H2"/>
    <property type="match status" value="6"/>
</dbReference>
<dbReference type="InterPro" id="IPR050589">
    <property type="entry name" value="Ikaros_C2H2-ZF"/>
</dbReference>
<keyword evidence="6 12" id="KW-0863">Zinc-finger</keyword>
<dbReference type="PROSITE" id="PS50805">
    <property type="entry name" value="KRAB"/>
    <property type="match status" value="1"/>
</dbReference>
<accession>A0A9Q0X7D7</accession>
<keyword evidence="8" id="KW-0805">Transcription regulation</keyword>
<comment type="caution">
    <text evidence="16">The sequence shown here is derived from an EMBL/GenBank/DDBJ whole genome shotgun (WGS) entry which is preliminary data.</text>
</comment>
<dbReference type="InterPro" id="IPR013087">
    <property type="entry name" value="Znf_C2H2_type"/>
</dbReference>
<evidence type="ECO:0000256" key="5">
    <source>
        <dbReference type="ARBA" id="ARBA00022737"/>
    </source>
</evidence>
<evidence type="ECO:0000256" key="8">
    <source>
        <dbReference type="ARBA" id="ARBA00023015"/>
    </source>
</evidence>
<feature type="region of interest" description="Disordered" evidence="13">
    <location>
        <begin position="99"/>
        <end position="121"/>
    </location>
</feature>
<evidence type="ECO:0000256" key="10">
    <source>
        <dbReference type="ARBA" id="ARBA00023163"/>
    </source>
</evidence>
<dbReference type="Pfam" id="PF01352">
    <property type="entry name" value="KRAB"/>
    <property type="match status" value="1"/>
</dbReference>
<dbReference type="GO" id="GO:0008270">
    <property type="term" value="F:zinc ion binding"/>
    <property type="evidence" value="ECO:0007669"/>
    <property type="project" value="UniProtKB-KW"/>
</dbReference>
<dbReference type="FunFam" id="3.30.160.60:FF:002063">
    <property type="entry name" value="RB associated KRAB zinc finger"/>
    <property type="match status" value="1"/>
</dbReference>
<keyword evidence="11" id="KW-0539">Nucleus</keyword>
<dbReference type="FunFam" id="3.30.160.60:FF:000176">
    <property type="entry name" value="zinc finger protein 70"/>
    <property type="match status" value="1"/>
</dbReference>
<dbReference type="FunFam" id="3.30.160.60:FF:002343">
    <property type="entry name" value="Zinc finger protein 33A"/>
    <property type="match status" value="2"/>
</dbReference>
<keyword evidence="4" id="KW-0479">Metal-binding</keyword>
<dbReference type="SMART" id="SM00355">
    <property type="entry name" value="ZnF_C2H2"/>
    <property type="match status" value="6"/>
</dbReference>
<evidence type="ECO:0000256" key="2">
    <source>
        <dbReference type="ARBA" id="ARBA00004123"/>
    </source>
</evidence>
<feature type="domain" description="C2H2-type" evidence="14">
    <location>
        <begin position="304"/>
        <end position="331"/>
    </location>
</feature>
<dbReference type="Proteomes" id="UP001142489">
    <property type="component" value="Unassembled WGS sequence"/>
</dbReference>
<comment type="function">
    <text evidence="1">May be involved in transcriptional regulation.</text>
</comment>
<reference evidence="16" key="1">
    <citation type="journal article" date="2023" name="DNA Res.">
        <title>Chromosome-level genome assembly of Phrynocephalus forsythii using third-generation DNA sequencing and Hi-C analysis.</title>
        <authorList>
            <person name="Qi Y."/>
            <person name="Zhao W."/>
            <person name="Zhao Y."/>
            <person name="Niu C."/>
            <person name="Cao S."/>
            <person name="Zhang Y."/>
        </authorList>
    </citation>
    <scope>NUCLEOTIDE SEQUENCE</scope>
    <source>
        <tissue evidence="16">Muscle</tissue>
    </source>
</reference>
<comment type="similarity">
    <text evidence="3">Belongs to the krueppel C2H2-type zinc-finger protein family.</text>
</comment>
<feature type="domain" description="C2H2-type" evidence="14">
    <location>
        <begin position="360"/>
        <end position="387"/>
    </location>
</feature>
<dbReference type="AlphaFoldDB" id="A0A9Q0X7D7"/>
<evidence type="ECO:0000256" key="4">
    <source>
        <dbReference type="ARBA" id="ARBA00022723"/>
    </source>
</evidence>
<dbReference type="InterPro" id="IPR036051">
    <property type="entry name" value="KRAB_dom_sf"/>
</dbReference>
<keyword evidence="10" id="KW-0804">Transcription</keyword>
<evidence type="ECO:0000256" key="12">
    <source>
        <dbReference type="PROSITE-ProRule" id="PRU00042"/>
    </source>
</evidence>
<keyword evidence="17" id="KW-1185">Reference proteome</keyword>
<dbReference type="SUPFAM" id="SSF57667">
    <property type="entry name" value="beta-beta-alpha zinc fingers"/>
    <property type="match status" value="5"/>
</dbReference>
<sequence>MEAVQVPISFEEVAIRFTQEEWALLDPGQRVIYQEVMRENYENVASLGNASTFLLAILGQPRTWLSFKSGMGEPLPYGWKKQEKQDSVEPLHLTLERMKSEARKEENGHLKERERQKGSQPVGENTFVAVCELFSVQNRHKGKTKEKCPIGRKAFECASHQNRHGRIQTEEKPILFMEPGKSITVKQNHSGRKLYERLQCGRNFRQRISHKRTHTGEKSYQCMECGKNFHKSSHLSQHQNTHTGEKLYKCMECEKSFSQSSHLNRHQKTHSGEKPYECMECGKSFSQSSHLSQHQKTHTGEKLYKCMECGKSFSLNSHLRTHQRTHTGEKPYKCMECGKSFSLNSHLRIHQRIHTGEKPYKCMECGKSFRHSSAFRIHQRSHTGEKY</sequence>
<feature type="domain" description="C2H2-type" evidence="14">
    <location>
        <begin position="332"/>
        <end position="359"/>
    </location>
</feature>
<evidence type="ECO:0000313" key="17">
    <source>
        <dbReference type="Proteomes" id="UP001142489"/>
    </source>
</evidence>
<dbReference type="GO" id="GO:0006357">
    <property type="term" value="P:regulation of transcription by RNA polymerase II"/>
    <property type="evidence" value="ECO:0007669"/>
    <property type="project" value="TreeGrafter"/>
</dbReference>
<dbReference type="Gene3D" id="3.30.160.60">
    <property type="entry name" value="Classic Zinc Finger"/>
    <property type="match status" value="8"/>
</dbReference>
<evidence type="ECO:0000256" key="3">
    <source>
        <dbReference type="ARBA" id="ARBA00006991"/>
    </source>
</evidence>
<dbReference type="EMBL" id="JAPFRF010000024">
    <property type="protein sequence ID" value="KAJ7303307.1"/>
    <property type="molecule type" value="Genomic_DNA"/>
</dbReference>
<evidence type="ECO:0000256" key="1">
    <source>
        <dbReference type="ARBA" id="ARBA00003767"/>
    </source>
</evidence>